<evidence type="ECO:0000313" key="1">
    <source>
        <dbReference type="EMBL" id="RCI04723.1"/>
    </source>
</evidence>
<dbReference type="EMBL" id="PJQM01000596">
    <property type="protein sequence ID" value="RCI04723.1"/>
    <property type="molecule type" value="Genomic_DNA"/>
</dbReference>
<organism evidence="1 2">
    <name type="scientific">Rhizopus stolonifer</name>
    <name type="common">Rhizopus nigricans</name>
    <dbReference type="NCBI Taxonomy" id="4846"/>
    <lineage>
        <taxon>Eukaryota</taxon>
        <taxon>Fungi</taxon>
        <taxon>Fungi incertae sedis</taxon>
        <taxon>Mucoromycota</taxon>
        <taxon>Mucoromycotina</taxon>
        <taxon>Mucoromycetes</taxon>
        <taxon>Mucorales</taxon>
        <taxon>Mucorineae</taxon>
        <taxon>Rhizopodaceae</taxon>
        <taxon>Rhizopus</taxon>
    </lineage>
</organism>
<evidence type="ECO:0000313" key="2">
    <source>
        <dbReference type="Proteomes" id="UP000253551"/>
    </source>
</evidence>
<evidence type="ECO:0008006" key="3">
    <source>
        <dbReference type="Google" id="ProtNLM"/>
    </source>
</evidence>
<protein>
    <recommendedName>
        <fullName evidence="3">Reverse transcriptase domain-containing protein</fullName>
    </recommendedName>
</protein>
<reference evidence="1 2" key="1">
    <citation type="journal article" date="2018" name="G3 (Bethesda)">
        <title>Phylogenetic and Phylogenomic Definition of Rhizopus Species.</title>
        <authorList>
            <person name="Gryganskyi A.P."/>
            <person name="Golan J."/>
            <person name="Dolatabadi S."/>
            <person name="Mondo S."/>
            <person name="Robb S."/>
            <person name="Idnurm A."/>
            <person name="Muszewska A."/>
            <person name="Steczkiewicz K."/>
            <person name="Masonjones S."/>
            <person name="Liao H.L."/>
            <person name="Gajdeczka M.T."/>
            <person name="Anike F."/>
            <person name="Vuek A."/>
            <person name="Anishchenko I.M."/>
            <person name="Voigt K."/>
            <person name="de Hoog G.S."/>
            <person name="Smith M.E."/>
            <person name="Heitman J."/>
            <person name="Vilgalys R."/>
            <person name="Stajich J.E."/>
        </authorList>
    </citation>
    <scope>NUCLEOTIDE SEQUENCE [LARGE SCALE GENOMIC DNA]</scope>
    <source>
        <strain evidence="1 2">LSU 92-RS-03</strain>
    </source>
</reference>
<keyword evidence="2" id="KW-1185">Reference proteome</keyword>
<dbReference type="AlphaFoldDB" id="A0A367KR92"/>
<dbReference type="OrthoDB" id="2417874at2759"/>
<gene>
    <name evidence="1" type="ORF">CU098_012829</name>
</gene>
<proteinExistence type="predicted"/>
<comment type="caution">
    <text evidence="1">The sequence shown here is derived from an EMBL/GenBank/DDBJ whole genome shotgun (WGS) entry which is preliminary data.</text>
</comment>
<dbReference type="Proteomes" id="UP000253551">
    <property type="component" value="Unassembled WGS sequence"/>
</dbReference>
<name>A0A367KR92_RHIST</name>
<sequence>MINRHQLGFIPGRFIAEHGLLTQMMMENAAFNYNEDDQDLGLLLNQEKAYDRRTAFFSSFIGSLKAVADSYASRNLSVLGRATVANMLILSKCWYLLGVTPVTKAILQSIKTVITSFVTHGIFPGLSWKLMITPRSMATNTATMICCTMDLIPRNGYTYMPSSIDCLLLALSVVISPSTSYTLSPKLRSLLVSALYAYRPQEHFLRPIVEANLSRDLFFVNRKFL</sequence>
<accession>A0A367KR92</accession>